<name>X1U4B9_9ZZZZ</name>
<gene>
    <name evidence="1" type="ORF">S12H4_13024</name>
</gene>
<dbReference type="AlphaFoldDB" id="X1U4B9"/>
<organism evidence="1">
    <name type="scientific">marine sediment metagenome</name>
    <dbReference type="NCBI Taxonomy" id="412755"/>
    <lineage>
        <taxon>unclassified sequences</taxon>
        <taxon>metagenomes</taxon>
        <taxon>ecological metagenomes</taxon>
    </lineage>
</organism>
<evidence type="ECO:0008006" key="2">
    <source>
        <dbReference type="Google" id="ProtNLM"/>
    </source>
</evidence>
<accession>X1U4B9</accession>
<proteinExistence type="predicted"/>
<dbReference type="Gene3D" id="3.40.50.720">
    <property type="entry name" value="NAD(P)-binding Rossmann-like Domain"/>
    <property type="match status" value="1"/>
</dbReference>
<protein>
    <recommendedName>
        <fullName evidence="2">Saccharopine dehydrogenase-like C-terminal domain-containing protein</fullName>
    </recommendedName>
</protein>
<sequence length="52" mass="5600">MSVGTQLIMAGRSKGTGVVAPELVFDPEEFFAELAKRGILIHERIEEEGAVA</sequence>
<evidence type="ECO:0000313" key="1">
    <source>
        <dbReference type="EMBL" id="GAI87144.1"/>
    </source>
</evidence>
<dbReference type="EMBL" id="BARW01006211">
    <property type="protein sequence ID" value="GAI87144.1"/>
    <property type="molecule type" value="Genomic_DNA"/>
</dbReference>
<reference evidence="1" key="1">
    <citation type="journal article" date="2014" name="Front. Microbiol.">
        <title>High frequency of phylogenetically diverse reductive dehalogenase-homologous genes in deep subseafloor sedimentary metagenomes.</title>
        <authorList>
            <person name="Kawai M."/>
            <person name="Futagami T."/>
            <person name="Toyoda A."/>
            <person name="Takaki Y."/>
            <person name="Nishi S."/>
            <person name="Hori S."/>
            <person name="Arai W."/>
            <person name="Tsubouchi T."/>
            <person name="Morono Y."/>
            <person name="Uchiyama I."/>
            <person name="Ito T."/>
            <person name="Fujiyama A."/>
            <person name="Inagaki F."/>
            <person name="Takami H."/>
        </authorList>
    </citation>
    <scope>NUCLEOTIDE SEQUENCE</scope>
    <source>
        <strain evidence="1">Expedition CK06-06</strain>
    </source>
</reference>
<comment type="caution">
    <text evidence="1">The sequence shown here is derived from an EMBL/GenBank/DDBJ whole genome shotgun (WGS) entry which is preliminary data.</text>
</comment>